<dbReference type="EMBL" id="AQGS01001030">
    <property type="protein sequence ID" value="EPS35844.1"/>
    <property type="molecule type" value="Genomic_DNA"/>
</dbReference>
<keyword evidence="1" id="KW-0732">Signal</keyword>
<protein>
    <recommendedName>
        <fullName evidence="4">Ubiquitin 3 binding protein But2 C-terminal domain-containing protein</fullName>
    </recommendedName>
</protein>
<evidence type="ECO:0000313" key="2">
    <source>
        <dbReference type="EMBL" id="EPS35844.1"/>
    </source>
</evidence>
<evidence type="ECO:0000313" key="3">
    <source>
        <dbReference type="Proteomes" id="UP000015100"/>
    </source>
</evidence>
<keyword evidence="3" id="KW-1185">Reference proteome</keyword>
<dbReference type="Proteomes" id="UP000015100">
    <property type="component" value="Unassembled WGS sequence"/>
</dbReference>
<dbReference type="OrthoDB" id="5423921at2759"/>
<dbReference type="HOGENOM" id="CLU_1475127_0_0_1"/>
<feature type="signal peptide" evidence="1">
    <location>
        <begin position="1"/>
        <end position="20"/>
    </location>
</feature>
<dbReference type="AlphaFoldDB" id="S7ZZJ8"/>
<sequence length="183" mass="19924">MFARSSSLLSLYLAIFGASAAPLGHRPYHSQNSVDSADLPVLVDITFSFVNIRFDGVSAPANTLRFPGGFGGSDREQDADNLRLEVDAQSLKEAKSDPLCGGFFSGATRHVDCHSQESEGEYLMPMAVFRRPAGGYWRISCELPIDTTPRGLPEYSADDVESQIKEKNSGKDVAVSEFDIEIV</sequence>
<reference evidence="3" key="2">
    <citation type="submission" date="2013-04" db="EMBL/GenBank/DDBJ databases">
        <title>Genomic mechanisms accounting for the adaptation to parasitism in nematode-trapping fungi.</title>
        <authorList>
            <person name="Ahren D.G."/>
        </authorList>
    </citation>
    <scope>NUCLEOTIDE SEQUENCE [LARGE SCALE GENOMIC DNA]</scope>
    <source>
        <strain evidence="3">CBS 200.50</strain>
    </source>
</reference>
<name>S7ZZJ8_DACHA</name>
<feature type="chain" id="PRO_5004547623" description="Ubiquitin 3 binding protein But2 C-terminal domain-containing protein" evidence="1">
    <location>
        <begin position="21"/>
        <end position="183"/>
    </location>
</feature>
<gene>
    <name evidence="2" type="ORF">H072_10705</name>
</gene>
<evidence type="ECO:0000256" key="1">
    <source>
        <dbReference type="SAM" id="SignalP"/>
    </source>
</evidence>
<accession>S7ZZJ8</accession>
<organism evidence="2 3">
    <name type="scientific">Dactylellina haptotyla (strain CBS 200.50)</name>
    <name type="common">Nematode-trapping fungus</name>
    <name type="synonym">Monacrosporium haptotylum</name>
    <dbReference type="NCBI Taxonomy" id="1284197"/>
    <lineage>
        <taxon>Eukaryota</taxon>
        <taxon>Fungi</taxon>
        <taxon>Dikarya</taxon>
        <taxon>Ascomycota</taxon>
        <taxon>Pezizomycotina</taxon>
        <taxon>Orbiliomycetes</taxon>
        <taxon>Orbiliales</taxon>
        <taxon>Orbiliaceae</taxon>
        <taxon>Dactylellina</taxon>
    </lineage>
</organism>
<comment type="caution">
    <text evidence="2">The sequence shown here is derived from an EMBL/GenBank/DDBJ whole genome shotgun (WGS) entry which is preliminary data.</text>
</comment>
<proteinExistence type="predicted"/>
<reference evidence="2 3" key="1">
    <citation type="journal article" date="2013" name="PLoS Genet.">
        <title>Genomic mechanisms accounting for the adaptation to parasitism in nematode-trapping fungi.</title>
        <authorList>
            <person name="Meerupati T."/>
            <person name="Andersson K.M."/>
            <person name="Friman E."/>
            <person name="Kumar D."/>
            <person name="Tunlid A."/>
            <person name="Ahren D."/>
        </authorList>
    </citation>
    <scope>NUCLEOTIDE SEQUENCE [LARGE SCALE GENOMIC DNA]</scope>
    <source>
        <strain evidence="2 3">CBS 200.50</strain>
    </source>
</reference>
<evidence type="ECO:0008006" key="4">
    <source>
        <dbReference type="Google" id="ProtNLM"/>
    </source>
</evidence>